<comment type="caution">
    <text evidence="2">The sequence shown here is derived from an EMBL/GenBank/DDBJ whole genome shotgun (WGS) entry which is preliminary data.</text>
</comment>
<evidence type="ECO:0000313" key="2">
    <source>
        <dbReference type="EMBL" id="CAG7616913.1"/>
    </source>
</evidence>
<dbReference type="EMBL" id="CAJVAX010000003">
    <property type="protein sequence ID" value="CAG7616913.1"/>
    <property type="molecule type" value="Genomic_DNA"/>
</dbReference>
<reference evidence="2" key="1">
    <citation type="submission" date="2021-06" db="EMBL/GenBank/DDBJ databases">
        <authorList>
            <person name="Arsene-Ploetze F."/>
        </authorList>
    </citation>
    <scope>NUCLEOTIDE SEQUENCE</scope>
    <source>
        <strain evidence="2">SBRY1</strain>
    </source>
</reference>
<protein>
    <submittedName>
        <fullName evidence="2">Uncharacterized protein</fullName>
    </submittedName>
</protein>
<sequence>MQSGAYRGARPGVMGRGKGNALRGGRAGRGPADPSGCDAAAHRTRLQRGRARPAHGRRVIRRPARPTTDLRAGRRRRPRPGPRPAGAAGHRHGRGPAHPGRPALPGTGAGPLALPAVARRRPARHPDRADPRRPGRDPPALSAAGAGKCREPAGGGLLPCGSRPRDFVATSGTCL</sequence>
<feature type="compositionally biased region" description="Low complexity" evidence="1">
    <location>
        <begin position="96"/>
        <end position="117"/>
    </location>
</feature>
<accession>A0A9W4GYJ3</accession>
<keyword evidence="3" id="KW-1185">Reference proteome</keyword>
<evidence type="ECO:0000313" key="3">
    <source>
        <dbReference type="Proteomes" id="UP001153328"/>
    </source>
</evidence>
<feature type="compositionally biased region" description="Low complexity" evidence="1">
    <location>
        <begin position="19"/>
        <end position="32"/>
    </location>
</feature>
<organism evidence="2 3">
    <name type="scientific">Actinacidiphila bryophytorum</name>
    <dbReference type="NCBI Taxonomy" id="1436133"/>
    <lineage>
        <taxon>Bacteria</taxon>
        <taxon>Bacillati</taxon>
        <taxon>Actinomycetota</taxon>
        <taxon>Actinomycetes</taxon>
        <taxon>Kitasatosporales</taxon>
        <taxon>Streptomycetaceae</taxon>
        <taxon>Actinacidiphila</taxon>
    </lineage>
</organism>
<feature type="compositionally biased region" description="Basic and acidic residues" evidence="1">
    <location>
        <begin position="124"/>
        <end position="136"/>
    </location>
</feature>
<name>A0A9W4GYJ3_9ACTN</name>
<dbReference type="Proteomes" id="UP001153328">
    <property type="component" value="Unassembled WGS sequence"/>
</dbReference>
<evidence type="ECO:0000256" key="1">
    <source>
        <dbReference type="SAM" id="MobiDB-lite"/>
    </source>
</evidence>
<feature type="region of interest" description="Disordered" evidence="1">
    <location>
        <begin position="1"/>
        <end position="175"/>
    </location>
</feature>
<feature type="compositionally biased region" description="Basic residues" evidence="1">
    <location>
        <begin position="42"/>
        <end position="64"/>
    </location>
</feature>
<gene>
    <name evidence="2" type="ORF">SBRY_110240</name>
</gene>
<proteinExistence type="predicted"/>
<dbReference type="AlphaFoldDB" id="A0A9W4GYJ3"/>